<evidence type="ECO:0000256" key="1">
    <source>
        <dbReference type="SAM" id="MobiDB-lite"/>
    </source>
</evidence>
<feature type="region of interest" description="Disordered" evidence="1">
    <location>
        <begin position="238"/>
        <end position="260"/>
    </location>
</feature>
<proteinExistence type="predicted"/>
<dbReference type="AlphaFoldDB" id="A0A7R9BBN7"/>
<dbReference type="EMBL" id="OA882043">
    <property type="protein sequence ID" value="CAD7272133.1"/>
    <property type="molecule type" value="Genomic_DNA"/>
</dbReference>
<accession>A0A7R9BBN7</accession>
<reference evidence="3" key="1">
    <citation type="submission" date="2020-11" db="EMBL/GenBank/DDBJ databases">
        <authorList>
            <person name="Tran Van P."/>
        </authorList>
    </citation>
    <scope>NUCLEOTIDE SEQUENCE</scope>
</reference>
<dbReference type="Pfam" id="PF16033">
    <property type="entry name" value="DUF4789"/>
    <property type="match status" value="1"/>
</dbReference>
<feature type="region of interest" description="Disordered" evidence="1">
    <location>
        <begin position="44"/>
        <end position="70"/>
    </location>
</feature>
<name>A0A7R9BBN7_9CRUS</name>
<feature type="compositionally biased region" description="Basic and acidic residues" evidence="1">
    <location>
        <begin position="51"/>
        <end position="63"/>
    </location>
</feature>
<evidence type="ECO:0000259" key="2">
    <source>
        <dbReference type="Pfam" id="PF16033"/>
    </source>
</evidence>
<feature type="compositionally biased region" description="Polar residues" evidence="1">
    <location>
        <begin position="245"/>
        <end position="260"/>
    </location>
</feature>
<feature type="domain" description="DUF4789" evidence="2">
    <location>
        <begin position="383"/>
        <end position="437"/>
    </location>
</feature>
<protein>
    <recommendedName>
        <fullName evidence="2">DUF4789 domain-containing protein</fullName>
    </recommendedName>
</protein>
<gene>
    <name evidence="3" type="ORF">NMOB1V02_LOCUS82</name>
</gene>
<dbReference type="OrthoDB" id="6347202at2759"/>
<dbReference type="Proteomes" id="UP000678499">
    <property type="component" value="Unassembled WGS sequence"/>
</dbReference>
<dbReference type="PANTHER" id="PTHR21177">
    <property type="entry name" value="IP06524P-RELATED"/>
    <property type="match status" value="1"/>
</dbReference>
<evidence type="ECO:0000313" key="3">
    <source>
        <dbReference type="EMBL" id="CAD7272133.1"/>
    </source>
</evidence>
<sequence length="442" mass="49300">MGASGCSRSGCFAHVPGNKERRETSLLKTTIGYVVIIPSGTHRMGSSKLRSTGEKLDGERGLRPGEPFPGTKTAVVPNGAAGEYPAASHSATLPLFNRQASLYRIRSPTVVMRNMVPGIEAKRLYLESEEHETYLSTSDSHRKDSQQPKQVNFGTDVQHREQTRTCVIKTTGHMKKVIIERIEEFSWALKCRESTHIDRDYGAFRGVQEQTRSRTAGQIIAPGHAATDKGHHLFYSKKIPRDNPGVSSPQPSNRLSANAESATGRRVVLVYPSSEMHTCVDSVQRDPGLFMPCSRQLKTNDVNTKGFESTAKKKTMLGCDCEGFINVWDQFDKETIDHLNQCDCGWRLSDGRCEERRCPWGQAYFASNATCVGVDHRSSKLFCKPGQTIYVDPRKGNAECDCFEDYIYWPANDRCYAAYTRGPCPEAMMLLLSDESQASNFD</sequence>
<organism evidence="3">
    <name type="scientific">Notodromas monacha</name>
    <dbReference type="NCBI Taxonomy" id="399045"/>
    <lineage>
        <taxon>Eukaryota</taxon>
        <taxon>Metazoa</taxon>
        <taxon>Ecdysozoa</taxon>
        <taxon>Arthropoda</taxon>
        <taxon>Crustacea</taxon>
        <taxon>Oligostraca</taxon>
        <taxon>Ostracoda</taxon>
        <taxon>Podocopa</taxon>
        <taxon>Podocopida</taxon>
        <taxon>Cypridocopina</taxon>
        <taxon>Cypridoidea</taxon>
        <taxon>Cyprididae</taxon>
        <taxon>Notodromas</taxon>
    </lineage>
</organism>
<dbReference type="PANTHER" id="PTHR21177:SF7">
    <property type="entry name" value="GH11627P"/>
    <property type="match status" value="1"/>
</dbReference>
<dbReference type="EMBL" id="CAJPEX010000006">
    <property type="protein sequence ID" value="CAG0912285.1"/>
    <property type="molecule type" value="Genomic_DNA"/>
</dbReference>
<evidence type="ECO:0000313" key="4">
    <source>
        <dbReference type="Proteomes" id="UP000678499"/>
    </source>
</evidence>
<keyword evidence="4" id="KW-1185">Reference proteome</keyword>
<dbReference type="InterPro" id="IPR031993">
    <property type="entry name" value="DUF4789"/>
</dbReference>